<dbReference type="PANTHER" id="PTHR42685:SF22">
    <property type="entry name" value="CONDITIONED MEDIUM FACTOR RECEPTOR 1"/>
    <property type="match status" value="1"/>
</dbReference>
<name>A0A0F9P822_9ZZZZ</name>
<evidence type="ECO:0000313" key="1">
    <source>
        <dbReference type="EMBL" id="KKN20537.1"/>
    </source>
</evidence>
<proteinExistence type="predicted"/>
<dbReference type="Gene3D" id="3.50.50.60">
    <property type="entry name" value="FAD/NAD(P)-binding domain"/>
    <property type="match status" value="1"/>
</dbReference>
<protein>
    <recommendedName>
        <fullName evidence="2">FAD-binding domain-containing protein</fullName>
    </recommendedName>
</protein>
<reference evidence="1" key="1">
    <citation type="journal article" date="2015" name="Nature">
        <title>Complex archaea that bridge the gap between prokaryotes and eukaryotes.</title>
        <authorList>
            <person name="Spang A."/>
            <person name="Saw J.H."/>
            <person name="Jorgensen S.L."/>
            <person name="Zaremba-Niedzwiedzka K."/>
            <person name="Martijn J."/>
            <person name="Lind A.E."/>
            <person name="van Eijk R."/>
            <person name="Schleper C."/>
            <person name="Guy L."/>
            <person name="Ettema T.J."/>
        </authorList>
    </citation>
    <scope>NUCLEOTIDE SEQUENCE</scope>
</reference>
<evidence type="ECO:0008006" key="2">
    <source>
        <dbReference type="Google" id="ProtNLM"/>
    </source>
</evidence>
<dbReference type="SUPFAM" id="SSF51905">
    <property type="entry name" value="FAD/NAD(P)-binding domain"/>
    <property type="match status" value="1"/>
</dbReference>
<dbReference type="EMBL" id="LAZR01003232">
    <property type="protein sequence ID" value="KKN20537.1"/>
    <property type="molecule type" value="Genomic_DNA"/>
</dbReference>
<dbReference type="AlphaFoldDB" id="A0A0F9P822"/>
<dbReference type="Pfam" id="PF12831">
    <property type="entry name" value="FAD_oxidored"/>
    <property type="match status" value="1"/>
</dbReference>
<dbReference type="PRINTS" id="PR00420">
    <property type="entry name" value="RNGMNOXGNASE"/>
</dbReference>
<dbReference type="PANTHER" id="PTHR42685">
    <property type="entry name" value="GERANYLGERANYL DIPHOSPHATE REDUCTASE"/>
    <property type="match status" value="1"/>
</dbReference>
<sequence length="368" mass="41603">MKNFDIVVIGAGPGGSIAAKVAAENGYSTCLIEKEKLNEGGRYKACGGAIAWDLIKDIDYPEDKISRVIESLELHHLDGKIYSKKGKGAVIWRSTFDNFLTNMASNSGALLKDQESMINIKKIGDRYQIITEKGKYTTKYVVAADGVTSSVLKLLKWPFFRKEDITLTINQEMKTSRQYIDKVLGKDSLHLFFGIKTLIPIGYAWLFPKKEMITLGWGSQINLIKNSRKEFKKFITIPFVKQALKNSKLEIYKPHLIPVGLRPILYSDNVFAIGDAGGFVDPISGKGIPYAMKSGNIAIESINTCEKKNTPNRLGNIYEKSLDKRFLKILKLKRVARDKIYKSDETLKKFLSLWEKYRSSEIVLRKLI</sequence>
<accession>A0A0F9P822</accession>
<dbReference type="NCBIfam" id="TIGR02032">
    <property type="entry name" value="GG-red-SF"/>
    <property type="match status" value="1"/>
</dbReference>
<gene>
    <name evidence="1" type="ORF">LCGC14_0934460</name>
</gene>
<dbReference type="GO" id="GO:0016628">
    <property type="term" value="F:oxidoreductase activity, acting on the CH-CH group of donors, NAD or NADP as acceptor"/>
    <property type="evidence" value="ECO:0007669"/>
    <property type="project" value="InterPro"/>
</dbReference>
<comment type="caution">
    <text evidence="1">The sequence shown here is derived from an EMBL/GenBank/DDBJ whole genome shotgun (WGS) entry which is preliminary data.</text>
</comment>
<dbReference type="InterPro" id="IPR036188">
    <property type="entry name" value="FAD/NAD-bd_sf"/>
</dbReference>
<dbReference type="InterPro" id="IPR050407">
    <property type="entry name" value="Geranylgeranyl_reductase"/>
</dbReference>
<dbReference type="InterPro" id="IPR011777">
    <property type="entry name" value="Geranylgeranyl_Rdtase_fam"/>
</dbReference>
<organism evidence="1">
    <name type="scientific">marine sediment metagenome</name>
    <dbReference type="NCBI Taxonomy" id="412755"/>
    <lineage>
        <taxon>unclassified sequences</taxon>
        <taxon>metagenomes</taxon>
        <taxon>ecological metagenomes</taxon>
    </lineage>
</organism>